<gene>
    <name evidence="2" type="ORF">PISMIDRAFT_172971</name>
</gene>
<feature type="compositionally biased region" description="Polar residues" evidence="1">
    <location>
        <begin position="9"/>
        <end position="35"/>
    </location>
</feature>
<reference evidence="3" key="2">
    <citation type="submission" date="2015-01" db="EMBL/GenBank/DDBJ databases">
        <title>Evolutionary Origins and Diversification of the Mycorrhizal Mutualists.</title>
        <authorList>
            <consortium name="DOE Joint Genome Institute"/>
            <consortium name="Mycorrhizal Genomics Consortium"/>
            <person name="Kohler A."/>
            <person name="Kuo A."/>
            <person name="Nagy L.G."/>
            <person name="Floudas D."/>
            <person name="Copeland A."/>
            <person name="Barry K.W."/>
            <person name="Cichocki N."/>
            <person name="Veneault-Fourrey C."/>
            <person name="LaButti K."/>
            <person name="Lindquist E.A."/>
            <person name="Lipzen A."/>
            <person name="Lundell T."/>
            <person name="Morin E."/>
            <person name="Murat C."/>
            <person name="Riley R."/>
            <person name="Ohm R."/>
            <person name="Sun H."/>
            <person name="Tunlid A."/>
            <person name="Henrissat B."/>
            <person name="Grigoriev I.V."/>
            <person name="Hibbett D.S."/>
            <person name="Martin F."/>
        </authorList>
    </citation>
    <scope>NUCLEOTIDE SEQUENCE [LARGE SCALE GENOMIC DNA]</scope>
    <source>
        <strain evidence="3">441</strain>
    </source>
</reference>
<organism evidence="2 3">
    <name type="scientific">Pisolithus microcarpus 441</name>
    <dbReference type="NCBI Taxonomy" id="765257"/>
    <lineage>
        <taxon>Eukaryota</taxon>
        <taxon>Fungi</taxon>
        <taxon>Dikarya</taxon>
        <taxon>Basidiomycota</taxon>
        <taxon>Agaricomycotina</taxon>
        <taxon>Agaricomycetes</taxon>
        <taxon>Agaricomycetidae</taxon>
        <taxon>Boletales</taxon>
        <taxon>Sclerodermatineae</taxon>
        <taxon>Pisolithaceae</taxon>
        <taxon>Pisolithus</taxon>
    </lineage>
</organism>
<evidence type="ECO:0000313" key="3">
    <source>
        <dbReference type="Proteomes" id="UP000054018"/>
    </source>
</evidence>
<dbReference type="HOGENOM" id="CLU_2723124_0_0_1"/>
<evidence type="ECO:0000256" key="1">
    <source>
        <dbReference type="SAM" id="MobiDB-lite"/>
    </source>
</evidence>
<reference evidence="2 3" key="1">
    <citation type="submission" date="2014-04" db="EMBL/GenBank/DDBJ databases">
        <authorList>
            <consortium name="DOE Joint Genome Institute"/>
            <person name="Kuo A."/>
            <person name="Kohler A."/>
            <person name="Costa M.D."/>
            <person name="Nagy L.G."/>
            <person name="Floudas D."/>
            <person name="Copeland A."/>
            <person name="Barry K.W."/>
            <person name="Cichocki N."/>
            <person name="Veneault-Fourrey C."/>
            <person name="LaButti K."/>
            <person name="Lindquist E.A."/>
            <person name="Lipzen A."/>
            <person name="Lundell T."/>
            <person name="Morin E."/>
            <person name="Murat C."/>
            <person name="Sun H."/>
            <person name="Tunlid A."/>
            <person name="Henrissat B."/>
            <person name="Grigoriev I.V."/>
            <person name="Hibbett D.S."/>
            <person name="Martin F."/>
            <person name="Nordberg H.P."/>
            <person name="Cantor M.N."/>
            <person name="Hua S.X."/>
        </authorList>
    </citation>
    <scope>NUCLEOTIDE SEQUENCE [LARGE SCALE GENOMIC DNA]</scope>
    <source>
        <strain evidence="2 3">441</strain>
    </source>
</reference>
<proteinExistence type="predicted"/>
<feature type="region of interest" description="Disordered" evidence="1">
    <location>
        <begin position="1"/>
        <end position="44"/>
    </location>
</feature>
<sequence length="72" mass="7954">MSHLRAAHPSSTYFPSQTRPIVRSKNGTSSLQTPWQGGGRRVGASSFNAESLTTQDRIQMPTALRQLVHVMM</sequence>
<evidence type="ECO:0000313" key="2">
    <source>
        <dbReference type="EMBL" id="KIK18887.1"/>
    </source>
</evidence>
<dbReference type="EMBL" id="KN833795">
    <property type="protein sequence ID" value="KIK18887.1"/>
    <property type="molecule type" value="Genomic_DNA"/>
</dbReference>
<dbReference type="Proteomes" id="UP000054018">
    <property type="component" value="Unassembled WGS sequence"/>
</dbReference>
<keyword evidence="3" id="KW-1185">Reference proteome</keyword>
<protein>
    <submittedName>
        <fullName evidence="2">Uncharacterized protein</fullName>
    </submittedName>
</protein>
<name>A0A0C9Z8Y7_9AGAM</name>
<accession>A0A0C9Z8Y7</accession>
<dbReference type="AlphaFoldDB" id="A0A0C9Z8Y7"/>